<evidence type="ECO:0000313" key="1">
    <source>
        <dbReference type="EMBL" id="GBP55640.1"/>
    </source>
</evidence>
<protein>
    <submittedName>
        <fullName evidence="1">Uncharacterized protein</fullName>
    </submittedName>
</protein>
<dbReference type="AlphaFoldDB" id="A0A4C1WXP2"/>
<proteinExistence type="predicted"/>
<comment type="caution">
    <text evidence="1">The sequence shown here is derived from an EMBL/GenBank/DDBJ whole genome shotgun (WGS) entry which is preliminary data.</text>
</comment>
<sequence>MATTEDNISVERLLIDTDKRVTYQKIWKRLGNGMSQVYKIFDDHLGNELSWRYTNFMAVIDSVGRSQFRARSEPKRQLMQIDRRATQHYTATPGAPNYPVDQFNGSSLLSRALSAAIESRNSVTKIKPNTPHSGYRVARPSGRLTYVYGTTVQSSHGSRRAAPASDEYSFISTRKKNCCSNNYTTISLYVSKREPNISKSYLSISRHISGSRIDVSKIDYLRLIDLHARDPQSAYAFGRDDNILPFVPSSHLIDFLSRDVSPDA</sequence>
<keyword evidence="2" id="KW-1185">Reference proteome</keyword>
<gene>
    <name evidence="1" type="ORF">EVAR_97848_1</name>
</gene>
<reference evidence="1 2" key="1">
    <citation type="journal article" date="2019" name="Commun. Biol.">
        <title>The bagworm genome reveals a unique fibroin gene that provides high tensile strength.</title>
        <authorList>
            <person name="Kono N."/>
            <person name="Nakamura H."/>
            <person name="Ohtoshi R."/>
            <person name="Tomita M."/>
            <person name="Numata K."/>
            <person name="Arakawa K."/>
        </authorList>
    </citation>
    <scope>NUCLEOTIDE SEQUENCE [LARGE SCALE GENOMIC DNA]</scope>
</reference>
<dbReference type="EMBL" id="BGZK01000674">
    <property type="protein sequence ID" value="GBP55640.1"/>
    <property type="molecule type" value="Genomic_DNA"/>
</dbReference>
<dbReference type="Proteomes" id="UP000299102">
    <property type="component" value="Unassembled WGS sequence"/>
</dbReference>
<name>A0A4C1WXP2_EUMVA</name>
<accession>A0A4C1WXP2</accession>
<evidence type="ECO:0000313" key="2">
    <source>
        <dbReference type="Proteomes" id="UP000299102"/>
    </source>
</evidence>
<organism evidence="1 2">
    <name type="scientific">Eumeta variegata</name>
    <name type="common">Bagworm moth</name>
    <name type="synonym">Eumeta japonica</name>
    <dbReference type="NCBI Taxonomy" id="151549"/>
    <lineage>
        <taxon>Eukaryota</taxon>
        <taxon>Metazoa</taxon>
        <taxon>Ecdysozoa</taxon>
        <taxon>Arthropoda</taxon>
        <taxon>Hexapoda</taxon>
        <taxon>Insecta</taxon>
        <taxon>Pterygota</taxon>
        <taxon>Neoptera</taxon>
        <taxon>Endopterygota</taxon>
        <taxon>Lepidoptera</taxon>
        <taxon>Glossata</taxon>
        <taxon>Ditrysia</taxon>
        <taxon>Tineoidea</taxon>
        <taxon>Psychidae</taxon>
        <taxon>Oiketicinae</taxon>
        <taxon>Eumeta</taxon>
    </lineage>
</organism>